<name>A0A6A6IIZ4_9PLEO</name>
<reference evidence="3" key="1">
    <citation type="journal article" date="2020" name="Stud. Mycol.">
        <title>101 Dothideomycetes genomes: a test case for predicting lifestyles and emergence of pathogens.</title>
        <authorList>
            <person name="Haridas S."/>
            <person name="Albert R."/>
            <person name="Binder M."/>
            <person name="Bloem J."/>
            <person name="Labutti K."/>
            <person name="Salamov A."/>
            <person name="Andreopoulos B."/>
            <person name="Baker S."/>
            <person name="Barry K."/>
            <person name="Bills G."/>
            <person name="Bluhm B."/>
            <person name="Cannon C."/>
            <person name="Castanera R."/>
            <person name="Culley D."/>
            <person name="Daum C."/>
            <person name="Ezra D."/>
            <person name="Gonzalez J."/>
            <person name="Henrissat B."/>
            <person name="Kuo A."/>
            <person name="Liang C."/>
            <person name="Lipzen A."/>
            <person name="Lutzoni F."/>
            <person name="Magnuson J."/>
            <person name="Mondo S."/>
            <person name="Nolan M."/>
            <person name="Ohm R."/>
            <person name="Pangilinan J."/>
            <person name="Park H.-J."/>
            <person name="Ramirez L."/>
            <person name="Alfaro M."/>
            <person name="Sun H."/>
            <person name="Tritt A."/>
            <person name="Yoshinaga Y."/>
            <person name="Zwiers L.-H."/>
            <person name="Turgeon B."/>
            <person name="Goodwin S."/>
            <person name="Spatafora J."/>
            <person name="Crous P."/>
            <person name="Grigoriev I."/>
        </authorList>
    </citation>
    <scope>NUCLEOTIDE SEQUENCE</scope>
    <source>
        <strain evidence="3">CBS 122368</strain>
    </source>
</reference>
<gene>
    <name evidence="3" type="ORF">BU26DRAFT_300099</name>
</gene>
<keyword evidence="4" id="KW-1185">Reference proteome</keyword>
<feature type="chain" id="PRO_5025636441" description="Secreted protein" evidence="2">
    <location>
        <begin position="20"/>
        <end position="139"/>
    </location>
</feature>
<organism evidence="3 4">
    <name type="scientific">Trematosphaeria pertusa</name>
    <dbReference type="NCBI Taxonomy" id="390896"/>
    <lineage>
        <taxon>Eukaryota</taxon>
        <taxon>Fungi</taxon>
        <taxon>Dikarya</taxon>
        <taxon>Ascomycota</taxon>
        <taxon>Pezizomycotina</taxon>
        <taxon>Dothideomycetes</taxon>
        <taxon>Pleosporomycetidae</taxon>
        <taxon>Pleosporales</taxon>
        <taxon>Massarineae</taxon>
        <taxon>Trematosphaeriaceae</taxon>
        <taxon>Trematosphaeria</taxon>
    </lineage>
</organism>
<evidence type="ECO:0000313" key="4">
    <source>
        <dbReference type="Proteomes" id="UP000800094"/>
    </source>
</evidence>
<keyword evidence="2" id="KW-0732">Signal</keyword>
<evidence type="ECO:0008006" key="5">
    <source>
        <dbReference type="Google" id="ProtNLM"/>
    </source>
</evidence>
<accession>A0A6A6IIZ4</accession>
<feature type="signal peptide" evidence="2">
    <location>
        <begin position="1"/>
        <end position="19"/>
    </location>
</feature>
<feature type="compositionally biased region" description="Basic and acidic residues" evidence="1">
    <location>
        <begin position="99"/>
        <end position="112"/>
    </location>
</feature>
<dbReference type="RefSeq" id="XP_033685350.1">
    <property type="nucleotide sequence ID" value="XM_033821767.1"/>
</dbReference>
<evidence type="ECO:0000256" key="2">
    <source>
        <dbReference type="SAM" id="SignalP"/>
    </source>
</evidence>
<protein>
    <recommendedName>
        <fullName evidence="5">Secreted protein</fullName>
    </recommendedName>
</protein>
<evidence type="ECO:0000256" key="1">
    <source>
        <dbReference type="SAM" id="MobiDB-lite"/>
    </source>
</evidence>
<dbReference type="AlphaFoldDB" id="A0A6A6IIZ4"/>
<sequence length="139" mass="15490">MSNPVIKSWMPACIGLALSLLQSRSPHHSAANQRHNARMCTSLSRWRCSCCRCRRQQPTVSCRSPPWDSHTRRDSSCTLASSLPFPLLPSGASARARGRSPDPHSALRKEGTRSQNGVSLRRMTHTRYLISPRLNAISL</sequence>
<dbReference type="GeneID" id="54575097"/>
<proteinExistence type="predicted"/>
<feature type="region of interest" description="Disordered" evidence="1">
    <location>
        <begin position="87"/>
        <end position="118"/>
    </location>
</feature>
<evidence type="ECO:0000313" key="3">
    <source>
        <dbReference type="EMBL" id="KAF2250346.1"/>
    </source>
</evidence>
<dbReference type="EMBL" id="ML987194">
    <property type="protein sequence ID" value="KAF2250346.1"/>
    <property type="molecule type" value="Genomic_DNA"/>
</dbReference>
<dbReference type="Proteomes" id="UP000800094">
    <property type="component" value="Unassembled WGS sequence"/>
</dbReference>